<evidence type="ECO:0000313" key="1">
    <source>
        <dbReference type="EMBL" id="CAG8716260.1"/>
    </source>
</evidence>
<feature type="non-terminal residue" evidence="1">
    <location>
        <position position="1"/>
    </location>
</feature>
<evidence type="ECO:0000313" key="2">
    <source>
        <dbReference type="Proteomes" id="UP000789920"/>
    </source>
</evidence>
<sequence length="86" mass="9228">EIDKGISPQNVFIIGLSQGGSLALAIAMSSKYELGGFISLAGFIPYPKVLKAIERGNNKTVPIFMGHGSEDKIVPYEVAQKSFQTL</sequence>
<keyword evidence="2" id="KW-1185">Reference proteome</keyword>
<dbReference type="Proteomes" id="UP000789920">
    <property type="component" value="Unassembled WGS sequence"/>
</dbReference>
<accession>A0ACA9PST2</accession>
<name>A0ACA9PST2_9GLOM</name>
<gene>
    <name evidence="1" type="ORF">RPERSI_LOCUS10915</name>
</gene>
<comment type="caution">
    <text evidence="1">The sequence shown here is derived from an EMBL/GenBank/DDBJ whole genome shotgun (WGS) entry which is preliminary data.</text>
</comment>
<protein>
    <submittedName>
        <fullName evidence="1">10194_t:CDS:1</fullName>
    </submittedName>
</protein>
<organism evidence="1 2">
    <name type="scientific">Racocetra persica</name>
    <dbReference type="NCBI Taxonomy" id="160502"/>
    <lineage>
        <taxon>Eukaryota</taxon>
        <taxon>Fungi</taxon>
        <taxon>Fungi incertae sedis</taxon>
        <taxon>Mucoromycota</taxon>
        <taxon>Glomeromycotina</taxon>
        <taxon>Glomeromycetes</taxon>
        <taxon>Diversisporales</taxon>
        <taxon>Gigasporaceae</taxon>
        <taxon>Racocetra</taxon>
    </lineage>
</organism>
<proteinExistence type="predicted"/>
<reference evidence="1" key="1">
    <citation type="submission" date="2021-06" db="EMBL/GenBank/DDBJ databases">
        <authorList>
            <person name="Kallberg Y."/>
            <person name="Tangrot J."/>
            <person name="Rosling A."/>
        </authorList>
    </citation>
    <scope>NUCLEOTIDE SEQUENCE</scope>
    <source>
        <strain evidence="1">MA461A</strain>
    </source>
</reference>
<dbReference type="EMBL" id="CAJVQC010022045">
    <property type="protein sequence ID" value="CAG8716260.1"/>
    <property type="molecule type" value="Genomic_DNA"/>
</dbReference>